<dbReference type="PANTHER" id="PTHR43763">
    <property type="entry name" value="XAA-PRO AMINOPEPTIDASE 1"/>
    <property type="match status" value="1"/>
</dbReference>
<accession>A0ABR2ZQ23</accession>
<dbReference type="SUPFAM" id="SSF55920">
    <property type="entry name" value="Creatinase/aminopeptidase"/>
    <property type="match status" value="1"/>
</dbReference>
<dbReference type="Pfam" id="PF16189">
    <property type="entry name" value="Creatinase_N_2"/>
    <property type="match status" value="1"/>
</dbReference>
<evidence type="ECO:0000313" key="2">
    <source>
        <dbReference type="EMBL" id="KAL0063686.1"/>
    </source>
</evidence>
<evidence type="ECO:0000259" key="1">
    <source>
        <dbReference type="Pfam" id="PF00557"/>
    </source>
</evidence>
<gene>
    <name evidence="2" type="ORF">AAF712_009378</name>
</gene>
<dbReference type="Gene3D" id="3.90.230.10">
    <property type="entry name" value="Creatinase/methionine aminopeptidase superfamily"/>
    <property type="match status" value="1"/>
</dbReference>
<dbReference type="Proteomes" id="UP001437256">
    <property type="component" value="Unassembled WGS sequence"/>
</dbReference>
<dbReference type="Pfam" id="PF00557">
    <property type="entry name" value="Peptidase_M24"/>
    <property type="match status" value="1"/>
</dbReference>
<feature type="domain" description="Peptidase M24" evidence="1">
    <location>
        <begin position="255"/>
        <end position="326"/>
    </location>
</feature>
<dbReference type="InterPro" id="IPR000994">
    <property type="entry name" value="Pept_M24"/>
</dbReference>
<dbReference type="InterPro" id="IPR050422">
    <property type="entry name" value="X-Pro_aminopeptidase_P"/>
</dbReference>
<organism evidence="2 3">
    <name type="scientific">Marasmius tenuissimus</name>
    <dbReference type="NCBI Taxonomy" id="585030"/>
    <lineage>
        <taxon>Eukaryota</taxon>
        <taxon>Fungi</taxon>
        <taxon>Dikarya</taxon>
        <taxon>Basidiomycota</taxon>
        <taxon>Agaricomycotina</taxon>
        <taxon>Agaricomycetes</taxon>
        <taxon>Agaricomycetidae</taxon>
        <taxon>Agaricales</taxon>
        <taxon>Marasmiineae</taxon>
        <taxon>Marasmiaceae</taxon>
        <taxon>Marasmius</taxon>
    </lineage>
</organism>
<dbReference type="EMBL" id="JBBXMP010000075">
    <property type="protein sequence ID" value="KAL0063686.1"/>
    <property type="molecule type" value="Genomic_DNA"/>
</dbReference>
<name>A0ABR2ZQ23_9AGAR</name>
<dbReference type="InterPro" id="IPR036005">
    <property type="entry name" value="Creatinase/aminopeptidase-like"/>
</dbReference>
<reference evidence="2 3" key="1">
    <citation type="submission" date="2024-05" db="EMBL/GenBank/DDBJ databases">
        <title>A draft genome resource for the thread blight pathogen Marasmius tenuissimus strain MS-2.</title>
        <authorList>
            <person name="Yulfo-Soto G.E."/>
            <person name="Baruah I.K."/>
            <person name="Amoako-Attah I."/>
            <person name="Bukari Y."/>
            <person name="Meinhardt L.W."/>
            <person name="Bailey B.A."/>
            <person name="Cohen S.P."/>
        </authorList>
    </citation>
    <scope>NUCLEOTIDE SEQUENCE [LARGE SCALE GENOMIC DNA]</scope>
    <source>
        <strain evidence="2 3">MS-2</strain>
    </source>
</reference>
<sequence length="338" mass="38123">MFESEIIKIPSLFVSKLRIRDARLGIDPQTISVQDAQVLTADLRKRGSKIVYPSHNFVDEIWDGRPAESNNPVFIHSIEFTGQYSTSPPVKTTEPLVIGQDAQSKLQRLREWMRDQGDDFDMFSDQPAAGTLITTLPEVAYLLNLRGSDIEFNPLFHAYLFVGPEKAVLFLNSVKAPPSVDTYLRDIGVERREYDDVWDFLGSREWDGKGKVIISPQTSAAIARALDHSTYIVLPAQVEIMKAIKNETEIKGLKRAYLRDGIRFTRFLAWLESQIKAGKELTEWEAARKLDDYRASAKFYQGLASENISATGPNAALPHYLPSQDRALVIGTDTPYLK</sequence>
<comment type="caution">
    <text evidence="2">The sequence shown here is derived from an EMBL/GenBank/DDBJ whole genome shotgun (WGS) entry which is preliminary data.</text>
</comment>
<keyword evidence="3" id="KW-1185">Reference proteome</keyword>
<protein>
    <recommendedName>
        <fullName evidence="1">Peptidase M24 domain-containing protein</fullName>
    </recommendedName>
</protein>
<dbReference type="PANTHER" id="PTHR43763:SF17">
    <property type="entry name" value="AMINOPEPTIDASE P, CYTOPLASMIC-RELATED"/>
    <property type="match status" value="1"/>
</dbReference>
<dbReference type="Gene3D" id="3.40.350.10">
    <property type="entry name" value="Creatinase/prolidase N-terminal domain"/>
    <property type="match status" value="2"/>
</dbReference>
<proteinExistence type="predicted"/>
<dbReference type="InterPro" id="IPR029149">
    <property type="entry name" value="Creatin/AminoP/Spt16_N"/>
</dbReference>
<evidence type="ECO:0000313" key="3">
    <source>
        <dbReference type="Proteomes" id="UP001437256"/>
    </source>
</evidence>